<dbReference type="NCBIfam" id="NF047751">
    <property type="entry name" value="HepT_toxin"/>
    <property type="match status" value="1"/>
</dbReference>
<dbReference type="PANTHER" id="PTHR33397">
    <property type="entry name" value="UPF0331 PROTEIN YUTE"/>
    <property type="match status" value="1"/>
</dbReference>
<keyword evidence="3" id="KW-0378">Hydrolase</keyword>
<dbReference type="PANTHER" id="PTHR33397:SF5">
    <property type="entry name" value="RNASE YUTE-RELATED"/>
    <property type="match status" value="1"/>
</dbReference>
<keyword evidence="1" id="KW-1277">Toxin-antitoxin system</keyword>
<keyword evidence="2" id="KW-0540">Nuclease</keyword>
<organism evidence="5 6">
    <name type="scientific">Desulfacinum infernum DSM 9756</name>
    <dbReference type="NCBI Taxonomy" id="1121391"/>
    <lineage>
        <taxon>Bacteria</taxon>
        <taxon>Pseudomonadati</taxon>
        <taxon>Thermodesulfobacteriota</taxon>
        <taxon>Syntrophobacteria</taxon>
        <taxon>Syntrophobacterales</taxon>
        <taxon>Syntrophobacteraceae</taxon>
        <taxon>Desulfacinum</taxon>
    </lineage>
</organism>
<comment type="similarity">
    <text evidence="4">Belongs to the HepT RNase toxin family.</text>
</comment>
<dbReference type="RefSeq" id="WP_073036371.1">
    <property type="nucleotide sequence ID" value="NZ_FQVB01000004.1"/>
</dbReference>
<dbReference type="Proteomes" id="UP000184076">
    <property type="component" value="Unassembled WGS sequence"/>
</dbReference>
<evidence type="ECO:0000313" key="6">
    <source>
        <dbReference type="Proteomes" id="UP000184076"/>
    </source>
</evidence>
<dbReference type="GO" id="GO:0016787">
    <property type="term" value="F:hydrolase activity"/>
    <property type="evidence" value="ECO:0007669"/>
    <property type="project" value="UniProtKB-KW"/>
</dbReference>
<dbReference type="OrthoDB" id="5368533at2"/>
<dbReference type="Gene3D" id="1.20.120.580">
    <property type="entry name" value="bsu32300-like"/>
    <property type="match status" value="1"/>
</dbReference>
<dbReference type="SUPFAM" id="SSF81593">
    <property type="entry name" value="Nucleotidyltransferase substrate binding subunit/domain"/>
    <property type="match status" value="1"/>
</dbReference>
<reference evidence="6" key="1">
    <citation type="submission" date="2016-11" db="EMBL/GenBank/DDBJ databases">
        <authorList>
            <person name="Varghese N."/>
            <person name="Submissions S."/>
        </authorList>
    </citation>
    <scope>NUCLEOTIDE SEQUENCE [LARGE SCALE GENOMIC DNA]</scope>
    <source>
        <strain evidence="6">DSM 9756</strain>
    </source>
</reference>
<dbReference type="GO" id="GO:0004540">
    <property type="term" value="F:RNA nuclease activity"/>
    <property type="evidence" value="ECO:0007669"/>
    <property type="project" value="InterPro"/>
</dbReference>
<evidence type="ECO:0000256" key="4">
    <source>
        <dbReference type="ARBA" id="ARBA00024207"/>
    </source>
</evidence>
<dbReference type="InterPro" id="IPR008201">
    <property type="entry name" value="HepT-like"/>
</dbReference>
<dbReference type="AlphaFoldDB" id="A0A1M4TR73"/>
<dbReference type="GO" id="GO:0110001">
    <property type="term" value="C:toxin-antitoxin complex"/>
    <property type="evidence" value="ECO:0007669"/>
    <property type="project" value="InterPro"/>
</dbReference>
<dbReference type="STRING" id="1121391.SAMN02745206_00354"/>
<dbReference type="InterPro" id="IPR052379">
    <property type="entry name" value="Type_VII_TA_RNase"/>
</dbReference>
<evidence type="ECO:0000256" key="1">
    <source>
        <dbReference type="ARBA" id="ARBA00022649"/>
    </source>
</evidence>
<dbReference type="EMBL" id="FQVB01000004">
    <property type="protein sequence ID" value="SHE46972.1"/>
    <property type="molecule type" value="Genomic_DNA"/>
</dbReference>
<proteinExistence type="inferred from homology"/>
<evidence type="ECO:0000256" key="2">
    <source>
        <dbReference type="ARBA" id="ARBA00022722"/>
    </source>
</evidence>
<gene>
    <name evidence="5" type="ORF">SAMN02745206_00354</name>
</gene>
<evidence type="ECO:0000256" key="3">
    <source>
        <dbReference type="ARBA" id="ARBA00022801"/>
    </source>
</evidence>
<sequence length="141" mass="16106">MAIPNGAIHRKLLLIEQVVMELRTLVPVTVADLEKDWRTRRAVERSLQVAVEAMIDVCQRLISLRGLTVPGTGAESVGLCVELGALTSVEPYRRMVQFRNYIVHHYEMVDPAILAEIVNRRLDDFENFCREIQAYDLEGNR</sequence>
<dbReference type="Pfam" id="PF01934">
    <property type="entry name" value="HepT-like"/>
    <property type="match status" value="1"/>
</dbReference>
<dbReference type="InterPro" id="IPR037038">
    <property type="entry name" value="HepT-like_sf"/>
</dbReference>
<keyword evidence="6" id="KW-1185">Reference proteome</keyword>
<name>A0A1M4TR73_9BACT</name>
<evidence type="ECO:0000313" key="5">
    <source>
        <dbReference type="EMBL" id="SHE46972.1"/>
    </source>
</evidence>
<protein>
    <submittedName>
        <fullName evidence="5">Uncharacterized conserved protein YutE, UPF0331/DUF86 family</fullName>
    </submittedName>
</protein>
<accession>A0A1M4TR73</accession>